<accession>A0A650BXF3</accession>
<dbReference type="Gene3D" id="1.20.120.220">
    <property type="entry name" value="ATP synthase, F0 complex, subunit A"/>
    <property type="match status" value="1"/>
</dbReference>
<feature type="transmembrane region" description="Helical" evidence="14">
    <location>
        <begin position="48"/>
        <end position="72"/>
    </location>
</feature>
<dbReference type="RefSeq" id="YP_009720803.1">
    <property type="nucleotide sequence ID" value="NC_045361.1"/>
</dbReference>
<dbReference type="GO" id="GO:0045259">
    <property type="term" value="C:proton-transporting ATP synthase complex"/>
    <property type="evidence" value="ECO:0007669"/>
    <property type="project" value="UniProtKB-KW"/>
</dbReference>
<dbReference type="InterPro" id="IPR023011">
    <property type="entry name" value="ATP_synth_F0_asu_AS"/>
</dbReference>
<dbReference type="FunFam" id="1.20.120.220:FF:000003">
    <property type="entry name" value="ATP synthase subunit a"/>
    <property type="match status" value="1"/>
</dbReference>
<comment type="subcellular location">
    <subcellularLocation>
        <location evidence="2 13">Mitochondrion inner membrane</location>
        <topology evidence="2 13">Multi-pass membrane protein</topology>
    </subcellularLocation>
</comment>
<dbReference type="AlphaFoldDB" id="A0A650BXF3"/>
<evidence type="ECO:0000256" key="13">
    <source>
        <dbReference type="RuleBase" id="RU004450"/>
    </source>
</evidence>
<evidence type="ECO:0000256" key="1">
    <source>
        <dbReference type="ARBA" id="ARBA00002070"/>
    </source>
</evidence>
<evidence type="ECO:0000256" key="11">
    <source>
        <dbReference type="ARBA" id="ARBA00023136"/>
    </source>
</evidence>
<keyword evidence="6" id="KW-0138">CF(0)</keyword>
<dbReference type="HAMAP" id="MF_01393">
    <property type="entry name" value="ATP_synth_a_bact"/>
    <property type="match status" value="1"/>
</dbReference>
<reference evidence="15" key="1">
    <citation type="journal article" date="2019" name="PeerJ">
        <title>The inflated mitochondrial genomes of siphonous green algae reflect processes driving expansion of noncoding DNA and proliferation of introns.</title>
        <authorList>
            <person name="Repetti S.I."/>
            <person name="Jackson C.J."/>
            <person name="Judd L.M."/>
            <person name="Wick R.R."/>
            <person name="Holt K.E."/>
            <person name="Verbruggen H."/>
        </authorList>
    </citation>
    <scope>NUCLEOTIDE SEQUENCE</scope>
    <source>
        <strain evidence="15">SAG6.99</strain>
    </source>
</reference>
<dbReference type="NCBIfam" id="NF004482">
    <property type="entry name" value="PRK05815.2-4"/>
    <property type="match status" value="1"/>
</dbReference>
<dbReference type="PRINTS" id="PR00123">
    <property type="entry name" value="ATPASEA"/>
</dbReference>
<dbReference type="InterPro" id="IPR045083">
    <property type="entry name" value="ATP_synth_F0_asu_bact/mt"/>
</dbReference>
<geneLocation type="mitochondrion" evidence="15"/>
<dbReference type="Pfam" id="PF00119">
    <property type="entry name" value="ATP-synt_A"/>
    <property type="match status" value="1"/>
</dbReference>
<dbReference type="PANTHER" id="PTHR11410:SF0">
    <property type="entry name" value="ATP SYNTHASE SUBUNIT A"/>
    <property type="match status" value="1"/>
</dbReference>
<dbReference type="GO" id="GO:0046933">
    <property type="term" value="F:proton-transporting ATP synthase activity, rotational mechanism"/>
    <property type="evidence" value="ECO:0007669"/>
    <property type="project" value="TreeGrafter"/>
</dbReference>
<feature type="transmembrane region" description="Helical" evidence="14">
    <location>
        <begin position="158"/>
        <end position="178"/>
    </location>
</feature>
<sequence>MLNSPLEQFNIISILRLTTPASPIGRKPYPIIPIHISNLYFSFTNSSLFFLLATLLICLLYHMVTINGGVLVPTRWQSVVEMFYEFVVNMVEEQIGEKGRKYFTLIFTTFMFILSLNLIGLIPYSFASTSHLIVTFGMSLSLFLGITIIGLQIHGLHFFSFFLPAGAPLALAPALVVIELVSYVFRPISLGVRLGANIMAGHALLVILSGFAWTMLTAGGFLAVAAIFPFAIVFAITCLEFAVAGLQAYVFTILLTIYLRDAIELH</sequence>
<dbReference type="SUPFAM" id="SSF81336">
    <property type="entry name" value="F1F0 ATP synthase subunit A"/>
    <property type="match status" value="1"/>
</dbReference>
<dbReference type="CDD" id="cd00310">
    <property type="entry name" value="ATP-synt_Fo_a_6"/>
    <property type="match status" value="1"/>
</dbReference>
<proteinExistence type="inferred from homology"/>
<evidence type="ECO:0000256" key="14">
    <source>
        <dbReference type="SAM" id="Phobius"/>
    </source>
</evidence>
<evidence type="ECO:0000313" key="15">
    <source>
        <dbReference type="EMBL" id="QGQ62015.1"/>
    </source>
</evidence>
<dbReference type="GO" id="GO:0005743">
    <property type="term" value="C:mitochondrial inner membrane"/>
    <property type="evidence" value="ECO:0007669"/>
    <property type="project" value="UniProtKB-SubCell"/>
</dbReference>
<evidence type="ECO:0000256" key="3">
    <source>
        <dbReference type="ARBA" id="ARBA00006810"/>
    </source>
</evidence>
<comment type="function">
    <text evidence="1">Mitochondrial membrane ATP synthase (F(1)F(0) ATP synthase or Complex V) produces ATP from ADP in the presence of a proton gradient across the membrane which is generated by electron transport complexes of the respiratory chain. F-type ATPases consist of two structural domains, F(1) - containing the extramembraneous catalytic core and F(0) - containing the membrane proton channel, linked together by a central stalk and a peripheral stalk. During catalysis, ATP synthesis in the catalytic domain of F(1) is coupled via a rotary mechanism of the central stalk subunits to proton translocation. Key component of the proton channel; it may play a direct role in the translocation of protons across the membrane.</text>
</comment>
<comment type="similarity">
    <text evidence="3">Belongs to the ATPase A chain family.</text>
</comment>
<keyword evidence="11 14" id="KW-0472">Membrane</keyword>
<dbReference type="GeneID" id="42903413"/>
<comment type="subunit">
    <text evidence="4">F-type ATPases have 2 components, CF(1) - the catalytic core - and CF(0) - the membrane proton channel. CF(1) has five subunits: alpha(3), beta(3), gamma(1), delta(1), epsilon(1). CF(0) has three main subunits: a, b and c.</text>
</comment>
<protein>
    <recommendedName>
        <fullName evidence="13">ATP synthase subunit a</fullName>
    </recommendedName>
</protein>
<evidence type="ECO:0000256" key="4">
    <source>
        <dbReference type="ARBA" id="ARBA00011648"/>
    </source>
</evidence>
<evidence type="ECO:0000256" key="12">
    <source>
        <dbReference type="ARBA" id="ARBA00023310"/>
    </source>
</evidence>
<keyword evidence="8" id="KW-0375">Hydrogen ion transport</keyword>
<dbReference type="InterPro" id="IPR000568">
    <property type="entry name" value="ATP_synth_F0_asu"/>
</dbReference>
<evidence type="ECO:0000256" key="5">
    <source>
        <dbReference type="ARBA" id="ARBA00022448"/>
    </source>
</evidence>
<evidence type="ECO:0000256" key="2">
    <source>
        <dbReference type="ARBA" id="ARBA00004448"/>
    </source>
</evidence>
<keyword evidence="15" id="KW-0496">Mitochondrion</keyword>
<name>A0A650BXF3_9CHLO</name>
<feature type="transmembrane region" description="Helical" evidence="14">
    <location>
        <begin position="132"/>
        <end position="151"/>
    </location>
</feature>
<evidence type="ECO:0000256" key="8">
    <source>
        <dbReference type="ARBA" id="ARBA00022781"/>
    </source>
</evidence>
<keyword evidence="9 14" id="KW-1133">Transmembrane helix</keyword>
<dbReference type="PANTHER" id="PTHR11410">
    <property type="entry name" value="ATP SYNTHASE SUBUNIT A"/>
    <property type="match status" value="1"/>
</dbReference>
<keyword evidence="7 14" id="KW-0812">Transmembrane</keyword>
<dbReference type="EMBL" id="MN514984">
    <property type="protein sequence ID" value="QGQ62015.1"/>
    <property type="molecule type" value="Genomic_DNA"/>
</dbReference>
<keyword evidence="12" id="KW-0066">ATP synthesis</keyword>
<evidence type="ECO:0000256" key="7">
    <source>
        <dbReference type="ARBA" id="ARBA00022692"/>
    </source>
</evidence>
<dbReference type="PROSITE" id="PS00449">
    <property type="entry name" value="ATPASE_A"/>
    <property type="match status" value="1"/>
</dbReference>
<feature type="transmembrane region" description="Helical" evidence="14">
    <location>
        <begin position="102"/>
        <end position="126"/>
    </location>
</feature>
<dbReference type="InterPro" id="IPR035908">
    <property type="entry name" value="F0_ATP_A_sf"/>
</dbReference>
<organism evidence="15">
    <name type="scientific">Ostreobium quekettii</name>
    <dbReference type="NCBI Taxonomy" id="121088"/>
    <lineage>
        <taxon>Eukaryota</taxon>
        <taxon>Viridiplantae</taxon>
        <taxon>Chlorophyta</taxon>
        <taxon>core chlorophytes</taxon>
        <taxon>Ulvophyceae</taxon>
        <taxon>TCBD clade</taxon>
        <taxon>Bryopsidales</taxon>
        <taxon>Ostreobineae</taxon>
        <taxon>Ostreobiaceae</taxon>
        <taxon>Ostreobium</taxon>
    </lineage>
</organism>
<keyword evidence="5" id="KW-0813">Transport</keyword>
<evidence type="ECO:0000256" key="10">
    <source>
        <dbReference type="ARBA" id="ARBA00023065"/>
    </source>
</evidence>
<feature type="transmembrane region" description="Helical" evidence="14">
    <location>
        <begin position="241"/>
        <end position="259"/>
    </location>
</feature>
<dbReference type="NCBIfam" id="TIGR01131">
    <property type="entry name" value="ATP_synt_6_or_A"/>
    <property type="match status" value="1"/>
</dbReference>
<feature type="transmembrane region" description="Helical" evidence="14">
    <location>
        <begin position="215"/>
        <end position="235"/>
    </location>
</feature>
<keyword evidence="10" id="KW-0406">Ion transport</keyword>
<gene>
    <name evidence="15" type="primary">atp6</name>
</gene>
<evidence type="ECO:0000256" key="9">
    <source>
        <dbReference type="ARBA" id="ARBA00022989"/>
    </source>
</evidence>
<evidence type="ECO:0000256" key="6">
    <source>
        <dbReference type="ARBA" id="ARBA00022547"/>
    </source>
</evidence>